<organism evidence="1 2">
    <name type="scientific">Adonisia turfae CCMR0082</name>
    <dbReference type="NCBI Taxonomy" id="2304604"/>
    <lineage>
        <taxon>Bacteria</taxon>
        <taxon>Bacillati</taxon>
        <taxon>Cyanobacteriota</taxon>
        <taxon>Adonisia</taxon>
        <taxon>Adonisia turfae</taxon>
    </lineage>
</organism>
<sequence>MTITYTNRSLQTYYLHQGTTKNGKPKYFFSKKSEGNLVEQIPDGFEIYENPNAQVFLRRIPKKIITDAEVQVVKQGMENFSKVKPFIIDVKKEIIYIFTSSNNTGQLSEMVKATAVPFNRDADTIEQLIQQSIRYTSDLRFTLIDKQNRRFQTERYCYLGRIDDWIHIGHEDSLDVLVKTYLPYLGQESFFELH</sequence>
<gene>
    <name evidence="1" type="ORF">D0962_37385</name>
</gene>
<evidence type="ECO:0000313" key="2">
    <source>
        <dbReference type="Proteomes" id="UP000473574"/>
    </source>
</evidence>
<accession>A0A6M0SJB3</accession>
<dbReference type="EMBL" id="QZCE01000003">
    <property type="protein sequence ID" value="NEZ68336.1"/>
    <property type="molecule type" value="Genomic_DNA"/>
</dbReference>
<dbReference type="RefSeq" id="WP_163671921.1">
    <property type="nucleotide sequence ID" value="NZ_QZCE01000003.1"/>
</dbReference>
<dbReference type="Proteomes" id="UP000473574">
    <property type="component" value="Unassembled WGS sequence"/>
</dbReference>
<proteinExistence type="predicted"/>
<name>A0A6M0SJB3_9CYAN</name>
<evidence type="ECO:0000313" key="1">
    <source>
        <dbReference type="EMBL" id="NEZ68336.1"/>
    </source>
</evidence>
<comment type="caution">
    <text evidence="1">The sequence shown here is derived from an EMBL/GenBank/DDBJ whole genome shotgun (WGS) entry which is preliminary data.</text>
</comment>
<dbReference type="AlphaFoldDB" id="A0A6M0SJB3"/>
<reference evidence="1 2" key="1">
    <citation type="journal article" date="2020" name="Microb. Ecol.">
        <title>Ecogenomics of the Marine Benthic Filamentous Cyanobacterium Adonisia.</title>
        <authorList>
            <person name="Walter J.M."/>
            <person name="Coutinho F.H."/>
            <person name="Leomil L."/>
            <person name="Hargreaves P.I."/>
            <person name="Campeao M.E."/>
            <person name="Vieira V.V."/>
            <person name="Silva B.S."/>
            <person name="Fistarol G.O."/>
            <person name="Salomon P.S."/>
            <person name="Sawabe T."/>
            <person name="Mino S."/>
            <person name="Hosokawa M."/>
            <person name="Miyashita H."/>
            <person name="Maruyama F."/>
            <person name="van Verk M.C."/>
            <person name="Dutilh B.E."/>
            <person name="Thompson C.C."/>
            <person name="Thompson F.L."/>
        </authorList>
    </citation>
    <scope>NUCLEOTIDE SEQUENCE [LARGE SCALE GENOMIC DNA]</scope>
    <source>
        <strain evidence="1 2">CCMR0082</strain>
    </source>
</reference>
<protein>
    <submittedName>
        <fullName evidence="1">Uncharacterized protein</fullName>
    </submittedName>
</protein>